<dbReference type="SUPFAM" id="SSF56601">
    <property type="entry name" value="beta-lactamase/transpeptidase-like"/>
    <property type="match status" value="1"/>
</dbReference>
<dbReference type="InterPro" id="IPR012338">
    <property type="entry name" value="Beta-lactam/transpept-like"/>
</dbReference>
<evidence type="ECO:0000313" key="3">
    <source>
        <dbReference type="Proteomes" id="UP000284841"/>
    </source>
</evidence>
<dbReference type="STRING" id="1776384.GCA_900086585_01649"/>
<dbReference type="GO" id="GO:0008658">
    <property type="term" value="F:penicillin binding"/>
    <property type="evidence" value="ECO:0007669"/>
    <property type="project" value="InterPro"/>
</dbReference>
<evidence type="ECO:0000259" key="1">
    <source>
        <dbReference type="Pfam" id="PF00905"/>
    </source>
</evidence>
<dbReference type="GO" id="GO:0071555">
    <property type="term" value="P:cell wall organization"/>
    <property type="evidence" value="ECO:0007669"/>
    <property type="project" value="TreeGrafter"/>
</dbReference>
<comment type="caution">
    <text evidence="2">The sequence shown here is derived from an EMBL/GenBank/DDBJ whole genome shotgun (WGS) entry which is preliminary data.</text>
</comment>
<feature type="domain" description="Penicillin-binding protein transpeptidase" evidence="1">
    <location>
        <begin position="147"/>
        <end position="434"/>
    </location>
</feature>
<protein>
    <submittedName>
        <fullName evidence="2">Penicillin-binding protein</fullName>
    </submittedName>
</protein>
<dbReference type="AlphaFoldDB" id="A0A415DZ39"/>
<dbReference type="InterPro" id="IPR001460">
    <property type="entry name" value="PCN-bd_Tpept"/>
</dbReference>
<dbReference type="PANTHER" id="PTHR30627:SF24">
    <property type="entry name" value="PENICILLIN-BINDING PROTEIN 4B"/>
    <property type="match status" value="1"/>
</dbReference>
<proteinExistence type="predicted"/>
<dbReference type="EMBL" id="QRMS01000004">
    <property type="protein sequence ID" value="RHJ86097.1"/>
    <property type="molecule type" value="Genomic_DNA"/>
</dbReference>
<organism evidence="2 3">
    <name type="scientific">Emergencia timonensis</name>
    <dbReference type="NCBI Taxonomy" id="1776384"/>
    <lineage>
        <taxon>Bacteria</taxon>
        <taxon>Bacillati</taxon>
        <taxon>Bacillota</taxon>
        <taxon>Clostridia</taxon>
        <taxon>Peptostreptococcales</taxon>
        <taxon>Anaerovoracaceae</taxon>
        <taxon>Emergencia</taxon>
    </lineage>
</organism>
<dbReference type="GO" id="GO:0071972">
    <property type="term" value="F:peptidoglycan L,D-transpeptidase activity"/>
    <property type="evidence" value="ECO:0007669"/>
    <property type="project" value="TreeGrafter"/>
</dbReference>
<sequence length="439" mass="47178">MKKLEKRAIICLALAAVLFLGIGVFTYRFVVYGSDWATFYANQHIYTEGRLAVGSIYDINGKLLTENKDGKIKYNDDELIRRATVHAVGDMNGNIATAARSAFKSRIVGYNVLTGTYSITGNGNDLTLSIDADVSKAAYQALNGRSGTVGVYNYKTGEIICMVSSPGLDPENPPQEETSGMYINKFLSSKLIPGSIFKLVTSAAAIENLDNLDSWSYYCTGVSYINGEKITCTAAHGTVNFESALAQSCNCGFGDLTRKVGATLMGEYVNKLGLRTSYDIDGVENAKGAFTFPTDAPLNLAWAGIGQYDDELNPCSMMVYMGAIANGGKSVVPKMIHSALSSADETDRMIEESTADKLTSMMKNNVVSNYGESNFPGLDIYAKSGTAEVYGKEPNAWFTGFIKNEDAPYAFIVCIENGGYGSSVAGPVANSVLQSIVNK</sequence>
<dbReference type="Proteomes" id="UP000284841">
    <property type="component" value="Unassembled WGS sequence"/>
</dbReference>
<dbReference type="Pfam" id="PF00905">
    <property type="entry name" value="Transpeptidase"/>
    <property type="match status" value="1"/>
</dbReference>
<dbReference type="InterPro" id="IPR050515">
    <property type="entry name" value="Beta-lactam/transpept"/>
</dbReference>
<dbReference type="GO" id="GO:0005886">
    <property type="term" value="C:plasma membrane"/>
    <property type="evidence" value="ECO:0007669"/>
    <property type="project" value="TreeGrafter"/>
</dbReference>
<gene>
    <name evidence="2" type="ORF">DW099_14765</name>
</gene>
<accession>A0A415DZ39</accession>
<dbReference type="Gene3D" id="3.40.710.10">
    <property type="entry name" value="DD-peptidase/beta-lactamase superfamily"/>
    <property type="match status" value="1"/>
</dbReference>
<evidence type="ECO:0000313" key="2">
    <source>
        <dbReference type="EMBL" id="RHJ86097.1"/>
    </source>
</evidence>
<dbReference type="PANTHER" id="PTHR30627">
    <property type="entry name" value="PEPTIDOGLYCAN D,D-TRANSPEPTIDASE"/>
    <property type="match status" value="1"/>
</dbReference>
<dbReference type="OrthoDB" id="9804124at2"/>
<keyword evidence="3" id="KW-1185">Reference proteome</keyword>
<dbReference type="RefSeq" id="WP_118336193.1">
    <property type="nucleotide sequence ID" value="NZ_AP025567.1"/>
</dbReference>
<name>A0A415DZ39_9FIRM</name>
<reference evidence="2 3" key="1">
    <citation type="submission" date="2018-08" db="EMBL/GenBank/DDBJ databases">
        <title>A genome reference for cultivated species of the human gut microbiota.</title>
        <authorList>
            <person name="Zou Y."/>
            <person name="Xue W."/>
            <person name="Luo G."/>
        </authorList>
    </citation>
    <scope>NUCLEOTIDE SEQUENCE [LARGE SCALE GENOMIC DNA]</scope>
    <source>
        <strain evidence="2 3">AM07-24</strain>
    </source>
</reference>